<dbReference type="NCBIfam" id="TIGR00563">
    <property type="entry name" value="rsmB"/>
    <property type="match status" value="1"/>
</dbReference>
<keyword evidence="5" id="KW-0698">rRNA processing</keyword>
<reference evidence="15" key="1">
    <citation type="submission" date="2020-08" db="EMBL/GenBank/DDBJ databases">
        <title>Genome public.</title>
        <authorList>
            <person name="Liu C."/>
            <person name="Sun Q."/>
        </authorList>
    </citation>
    <scope>NUCLEOTIDE SEQUENCE</scope>
    <source>
        <strain evidence="15">NSJ-40</strain>
    </source>
</reference>
<evidence type="ECO:0000313" key="16">
    <source>
        <dbReference type="Proteomes" id="UP000651482"/>
    </source>
</evidence>
<dbReference type="InterPro" id="IPR006027">
    <property type="entry name" value="NusB_RsmB_TIM44"/>
</dbReference>
<dbReference type="Pfam" id="PF22458">
    <property type="entry name" value="RsmF-B_ferredox"/>
    <property type="match status" value="1"/>
</dbReference>
<keyword evidence="16" id="KW-1185">Reference proteome</keyword>
<evidence type="ECO:0000256" key="4">
    <source>
        <dbReference type="ARBA" id="ARBA00022490"/>
    </source>
</evidence>
<dbReference type="SUPFAM" id="SSF48013">
    <property type="entry name" value="NusB-like"/>
    <property type="match status" value="1"/>
</dbReference>
<feature type="binding site" evidence="13">
    <location>
        <position position="327"/>
    </location>
    <ligand>
        <name>S-adenosyl-L-methionine</name>
        <dbReference type="ChEBI" id="CHEBI:59789"/>
    </ligand>
</feature>
<dbReference type="CDD" id="cd02440">
    <property type="entry name" value="AdoMet_MTases"/>
    <property type="match status" value="1"/>
</dbReference>
<evidence type="ECO:0000256" key="10">
    <source>
        <dbReference type="ARBA" id="ARBA00030399"/>
    </source>
</evidence>
<comment type="caution">
    <text evidence="15">The sequence shown here is derived from an EMBL/GenBank/DDBJ whole genome shotgun (WGS) entry which is preliminary data.</text>
</comment>
<keyword evidence="9 13" id="KW-0694">RNA-binding</keyword>
<comment type="function">
    <text evidence="1">Specifically methylates the cytosine at position 967 (m5C967) of 16S rRNA.</text>
</comment>
<dbReference type="AlphaFoldDB" id="A0A926D7Z7"/>
<dbReference type="PANTHER" id="PTHR22807">
    <property type="entry name" value="NOP2 YEAST -RELATED NOL1/NOP2/FMU SUN DOMAIN-CONTAINING"/>
    <property type="match status" value="1"/>
</dbReference>
<dbReference type="PROSITE" id="PS51686">
    <property type="entry name" value="SAM_MT_RSMB_NOP"/>
    <property type="match status" value="1"/>
</dbReference>
<dbReference type="InterPro" id="IPR004573">
    <property type="entry name" value="rRNA_ssu_MeTfrase_B"/>
</dbReference>
<feature type="domain" description="SAM-dependent MTase RsmB/NOP-type" evidence="14">
    <location>
        <begin position="169"/>
        <end position="441"/>
    </location>
</feature>
<comment type="catalytic activity">
    <reaction evidence="12">
        <text>cytidine(967) in 16S rRNA + S-adenosyl-L-methionine = 5-methylcytidine(967) in 16S rRNA + S-adenosyl-L-homocysteine + H(+)</text>
        <dbReference type="Rhea" id="RHEA:42748"/>
        <dbReference type="Rhea" id="RHEA-COMP:10219"/>
        <dbReference type="Rhea" id="RHEA-COMP:10220"/>
        <dbReference type="ChEBI" id="CHEBI:15378"/>
        <dbReference type="ChEBI" id="CHEBI:57856"/>
        <dbReference type="ChEBI" id="CHEBI:59789"/>
        <dbReference type="ChEBI" id="CHEBI:74483"/>
        <dbReference type="ChEBI" id="CHEBI:82748"/>
        <dbReference type="EC" id="2.1.1.176"/>
    </reaction>
</comment>
<evidence type="ECO:0000256" key="11">
    <source>
        <dbReference type="ARBA" id="ARBA00031088"/>
    </source>
</evidence>
<dbReference type="GO" id="GO:0006355">
    <property type="term" value="P:regulation of DNA-templated transcription"/>
    <property type="evidence" value="ECO:0007669"/>
    <property type="project" value="InterPro"/>
</dbReference>
<dbReference type="InterPro" id="IPR054728">
    <property type="entry name" value="RsmB-like_ferredoxin"/>
</dbReference>
<dbReference type="InterPro" id="IPR035926">
    <property type="entry name" value="NusB-like_sf"/>
</dbReference>
<dbReference type="EMBL" id="JACRSN010000003">
    <property type="protein sequence ID" value="MBC8533007.1"/>
    <property type="molecule type" value="Genomic_DNA"/>
</dbReference>
<keyword evidence="6 13" id="KW-0489">Methyltransferase</keyword>
<evidence type="ECO:0000256" key="12">
    <source>
        <dbReference type="ARBA" id="ARBA00047283"/>
    </source>
</evidence>
<dbReference type="InterPro" id="IPR001678">
    <property type="entry name" value="MeTrfase_RsmB-F_NOP2_dom"/>
</dbReference>
<keyword evidence="7 13" id="KW-0808">Transferase</keyword>
<evidence type="ECO:0000259" key="14">
    <source>
        <dbReference type="PROSITE" id="PS51686"/>
    </source>
</evidence>
<keyword evidence="4" id="KW-0963">Cytoplasm</keyword>
<dbReference type="Pfam" id="PF01029">
    <property type="entry name" value="NusB"/>
    <property type="match status" value="1"/>
</dbReference>
<protein>
    <recommendedName>
        <fullName evidence="3">16S rRNA (cytosine(967)-C(5))-methyltransferase</fullName>
        <ecNumber evidence="3">2.1.1.176</ecNumber>
    </recommendedName>
    <alternativeName>
        <fullName evidence="10">16S rRNA m5C967 methyltransferase</fullName>
    </alternativeName>
    <alternativeName>
        <fullName evidence="11">rRNA (cytosine-C(5)-)-methyltransferase RsmB</fullName>
    </alternativeName>
</protein>
<dbReference type="GO" id="GO:0005737">
    <property type="term" value="C:cytoplasm"/>
    <property type="evidence" value="ECO:0007669"/>
    <property type="project" value="UniProtKB-SubCell"/>
</dbReference>
<gene>
    <name evidence="15" type="primary">rsmB</name>
    <name evidence="15" type="ORF">IAG03_03115</name>
</gene>
<sequence length="451" mass="49209">MAKTARNAAVTALLKTNESEGYSNIVIDKTLAEFALDARDSSLASALFYGVLERRDYLDYMLSQFSKRPVKKMDPAVREILRCAAYQIFFLDKIPESAAVNEAVRAAKQFAGQKTAGFVNGILRALLRGKDTVALPKEEESRRCLLQGCPLPLYRFWKAAYGPARSAALAACLAERPPVYLRANLVKISTEALIEQLCREGVAAEAEPRLPGAVRVQKPGKLADLLSFREGLFHVQDLSSQAACAVLAPTPGSTVVDVCAAPGGKSFTLAEIMENCGKVLAFDLYKGKVGLIRSGAARLELSCVEAAVRDAEKADAGALCGEFVLCDAPCSGLGILRRKPEIRYKDLRTLSGLPDLQFAILENTAKLVMPGGRLLYSTCTLNPAENGKVADRFLAEHPEFEPEPVLLPAFSRGMQEPENQFTFFPPETGTDGFFLALFRRRDESRNGQNFD</sequence>
<dbReference type="InterPro" id="IPR023267">
    <property type="entry name" value="RCMT"/>
</dbReference>
<evidence type="ECO:0000256" key="8">
    <source>
        <dbReference type="ARBA" id="ARBA00022691"/>
    </source>
</evidence>
<feature type="binding site" evidence="13">
    <location>
        <position position="310"/>
    </location>
    <ligand>
        <name>S-adenosyl-L-methionine</name>
        <dbReference type="ChEBI" id="CHEBI:59789"/>
    </ligand>
</feature>
<accession>A0A926D7Z7</accession>
<organism evidence="15 16">
    <name type="scientific">Yeguia hominis</name>
    <dbReference type="NCBI Taxonomy" id="2763662"/>
    <lineage>
        <taxon>Bacteria</taxon>
        <taxon>Bacillati</taxon>
        <taxon>Bacillota</taxon>
        <taxon>Clostridia</taxon>
        <taxon>Eubacteriales</taxon>
        <taxon>Yeguiaceae</taxon>
        <taxon>Yeguia</taxon>
    </lineage>
</organism>
<dbReference type="SUPFAM" id="SSF53335">
    <property type="entry name" value="S-adenosyl-L-methionine-dependent methyltransferases"/>
    <property type="match status" value="1"/>
</dbReference>
<comment type="similarity">
    <text evidence="13">Belongs to the class I-like SAM-binding methyltransferase superfamily. RsmB/NOP family.</text>
</comment>
<evidence type="ECO:0000256" key="3">
    <source>
        <dbReference type="ARBA" id="ARBA00012140"/>
    </source>
</evidence>
<evidence type="ECO:0000256" key="1">
    <source>
        <dbReference type="ARBA" id="ARBA00002724"/>
    </source>
</evidence>
<proteinExistence type="inferred from homology"/>
<feature type="binding site" evidence="13">
    <location>
        <begin position="259"/>
        <end position="265"/>
    </location>
    <ligand>
        <name>S-adenosyl-L-methionine</name>
        <dbReference type="ChEBI" id="CHEBI:59789"/>
    </ligand>
</feature>
<evidence type="ECO:0000256" key="7">
    <source>
        <dbReference type="ARBA" id="ARBA00022679"/>
    </source>
</evidence>
<dbReference type="EC" id="2.1.1.176" evidence="3"/>
<keyword evidence="8 13" id="KW-0949">S-adenosyl-L-methionine</keyword>
<dbReference type="Gene3D" id="3.40.50.150">
    <property type="entry name" value="Vaccinia Virus protein VP39"/>
    <property type="match status" value="1"/>
</dbReference>
<evidence type="ECO:0000313" key="15">
    <source>
        <dbReference type="EMBL" id="MBC8533007.1"/>
    </source>
</evidence>
<dbReference type="GO" id="GO:0003723">
    <property type="term" value="F:RNA binding"/>
    <property type="evidence" value="ECO:0007669"/>
    <property type="project" value="UniProtKB-UniRule"/>
</dbReference>
<dbReference type="PANTHER" id="PTHR22807:SF53">
    <property type="entry name" value="RIBOSOMAL RNA SMALL SUBUNIT METHYLTRANSFERASE B-RELATED"/>
    <property type="match status" value="1"/>
</dbReference>
<dbReference type="GO" id="GO:0008649">
    <property type="term" value="F:rRNA methyltransferase activity"/>
    <property type="evidence" value="ECO:0007669"/>
    <property type="project" value="InterPro"/>
</dbReference>
<feature type="binding site" evidence="13">
    <location>
        <position position="283"/>
    </location>
    <ligand>
        <name>S-adenosyl-L-methionine</name>
        <dbReference type="ChEBI" id="CHEBI:59789"/>
    </ligand>
</feature>
<evidence type="ECO:0000256" key="6">
    <source>
        <dbReference type="ARBA" id="ARBA00022603"/>
    </source>
</evidence>
<evidence type="ECO:0000256" key="9">
    <source>
        <dbReference type="ARBA" id="ARBA00022884"/>
    </source>
</evidence>
<dbReference type="Gene3D" id="1.10.940.10">
    <property type="entry name" value="NusB-like"/>
    <property type="match status" value="1"/>
</dbReference>
<comment type="subcellular location">
    <subcellularLocation>
        <location evidence="2">Cytoplasm</location>
    </subcellularLocation>
</comment>
<evidence type="ECO:0000256" key="5">
    <source>
        <dbReference type="ARBA" id="ARBA00022552"/>
    </source>
</evidence>
<dbReference type="PRINTS" id="PR02008">
    <property type="entry name" value="RCMTFAMILY"/>
</dbReference>
<dbReference type="NCBIfam" id="NF011494">
    <property type="entry name" value="PRK14902.1"/>
    <property type="match status" value="1"/>
</dbReference>
<evidence type="ECO:0000256" key="2">
    <source>
        <dbReference type="ARBA" id="ARBA00004496"/>
    </source>
</evidence>
<evidence type="ECO:0000256" key="13">
    <source>
        <dbReference type="PROSITE-ProRule" id="PRU01023"/>
    </source>
</evidence>
<dbReference type="InterPro" id="IPR049560">
    <property type="entry name" value="MeTrfase_RsmB-F_NOP2_cat"/>
</dbReference>
<dbReference type="Proteomes" id="UP000651482">
    <property type="component" value="Unassembled WGS sequence"/>
</dbReference>
<dbReference type="InterPro" id="IPR029063">
    <property type="entry name" value="SAM-dependent_MTases_sf"/>
</dbReference>
<dbReference type="Pfam" id="PF01189">
    <property type="entry name" value="Methyltr_RsmB-F"/>
    <property type="match status" value="1"/>
</dbReference>
<feature type="active site" description="Nucleophile" evidence="13">
    <location>
        <position position="379"/>
    </location>
</feature>
<name>A0A926D7Z7_9FIRM</name>